<keyword evidence="3" id="KW-1185">Reference proteome</keyword>
<accession>A0A0H2X1K5</accession>
<feature type="transmembrane region" description="Helical" evidence="1">
    <location>
        <begin position="192"/>
        <end position="210"/>
    </location>
</feature>
<dbReference type="Proteomes" id="UP000002532">
    <property type="component" value="Chromosome"/>
</dbReference>
<gene>
    <name evidence="2" type="ordered locus">CTA_0697</name>
</gene>
<protein>
    <submittedName>
        <fullName evidence="2">Uncharacterized protein</fullName>
    </submittedName>
</protein>
<dbReference type="RefSeq" id="WP_009872012.1">
    <property type="nucleotide sequence ID" value="NC_007429.1"/>
</dbReference>
<evidence type="ECO:0000313" key="3">
    <source>
        <dbReference type="Proteomes" id="UP000002532"/>
    </source>
</evidence>
<keyword evidence="1" id="KW-0472">Membrane</keyword>
<reference evidence="2 3" key="1">
    <citation type="journal article" date="2005" name="Infect. Immun.">
        <title>Comparative genomic analysis of Chlamydia trachomatis oculotropic and genitotropic strains.</title>
        <authorList>
            <person name="Carlson J.H."/>
            <person name="Porcella S.F."/>
            <person name="McClarty G."/>
            <person name="Caldwell H.D."/>
        </authorList>
    </citation>
    <scope>NUCLEOTIDE SEQUENCE [LARGE SCALE GENOMIC DNA]</scope>
    <source>
        <strain evidence="3">ATCC VR-571B / DSM 19440 / HAR-13</strain>
    </source>
</reference>
<sequence>MRAALNTLEFLSSPPSSDPYDDLLQLNKEGFLAGPEEEKQAFFLRVERTLAEAPVHPTPFPIELQKLFDVNPSFLEVVYSNESLDAWEAGCTWITDNRVSIQLRKRFQKASFWFGFFSKEEVLSHEAVHAVRMKFYEPIFEEVLAYSTSKHFWRRFFGPLFRSAEETHFFLFFVLFGAFLFPWFPWISLSCILAPNMFFFFRLFRTQILFRKAKKKIRKLLGIEPLWVLLRLTDREIRLFATQPLAVIEDFARKEKLKSVRWRQIYQSYFT</sequence>
<dbReference type="HOGENOM" id="CLU_1048437_0_0_0"/>
<dbReference type="EMBL" id="CP000051">
    <property type="protein sequence ID" value="AAX50919.1"/>
    <property type="molecule type" value="Genomic_DNA"/>
</dbReference>
<dbReference type="KEGG" id="cta:CTA_0697"/>
<dbReference type="AlphaFoldDB" id="A0A0H2X1K5"/>
<evidence type="ECO:0000313" key="2">
    <source>
        <dbReference type="EMBL" id="AAX50919.1"/>
    </source>
</evidence>
<keyword evidence="1" id="KW-0812">Transmembrane</keyword>
<evidence type="ECO:0000256" key="1">
    <source>
        <dbReference type="SAM" id="Phobius"/>
    </source>
</evidence>
<proteinExistence type="predicted"/>
<organism evidence="2 3">
    <name type="scientific">Chlamydia trachomatis serovar A (strain ATCC VR-571B / DSM 19440 / HAR-13)</name>
    <dbReference type="NCBI Taxonomy" id="315277"/>
    <lineage>
        <taxon>Bacteria</taxon>
        <taxon>Pseudomonadati</taxon>
        <taxon>Chlamydiota</taxon>
        <taxon>Chlamydiia</taxon>
        <taxon>Chlamydiales</taxon>
        <taxon>Chlamydiaceae</taxon>
        <taxon>Chlamydia/Chlamydophila group</taxon>
        <taxon>Chlamydia</taxon>
    </lineage>
</organism>
<keyword evidence="1" id="KW-1133">Transmembrane helix</keyword>
<name>A0A0H2X1K5_CHLTA</name>